<accession>M1WUT8</accession>
<dbReference type="Gene3D" id="3.60.40.10">
    <property type="entry name" value="PPM-type phosphatase domain"/>
    <property type="match status" value="1"/>
</dbReference>
<dbReference type="EMBL" id="FO203427">
    <property type="protein sequence ID" value="CCH47858.1"/>
    <property type="molecule type" value="Genomic_DNA"/>
</dbReference>
<dbReference type="SMART" id="SM00332">
    <property type="entry name" value="PP2Cc"/>
    <property type="match status" value="1"/>
</dbReference>
<name>M1WUT8_PSEP2</name>
<feature type="domain" description="PPM-type phosphatase" evidence="1">
    <location>
        <begin position="7"/>
        <end position="225"/>
    </location>
</feature>
<dbReference type="PATRIC" id="fig|879567.3.peg.645"/>
<dbReference type="InterPro" id="IPR036457">
    <property type="entry name" value="PPM-type-like_dom_sf"/>
</dbReference>
<organism evidence="2 3">
    <name type="scientific">Pseudodesulfovibrio piezophilus (strain DSM 21447 / JCM 15486 / C1TLV30)</name>
    <name type="common">Desulfovibrio piezophilus</name>
    <dbReference type="NCBI Taxonomy" id="1322246"/>
    <lineage>
        <taxon>Bacteria</taxon>
        <taxon>Pseudomonadati</taxon>
        <taxon>Thermodesulfobacteriota</taxon>
        <taxon>Desulfovibrionia</taxon>
        <taxon>Desulfovibrionales</taxon>
        <taxon>Desulfovibrionaceae</taxon>
    </lineage>
</organism>
<dbReference type="SMART" id="SM00331">
    <property type="entry name" value="PP2C_SIG"/>
    <property type="match status" value="1"/>
</dbReference>
<dbReference type="SUPFAM" id="SSF81606">
    <property type="entry name" value="PP2C-like"/>
    <property type="match status" value="1"/>
</dbReference>
<protein>
    <recommendedName>
        <fullName evidence="1">PPM-type phosphatase domain-containing protein</fullName>
    </recommendedName>
</protein>
<dbReference type="STRING" id="1322246.BN4_10621"/>
<dbReference type="RefSeq" id="WP_015413912.1">
    <property type="nucleotide sequence ID" value="NC_020409.1"/>
</dbReference>
<sequence>MTTSSVQYAYESLKGTNRTSNKDGVGAFDLDIDGYSLFAIFDGVSSLANAKNGVNLALRELGRIFYENKHNNDIDLVKIVESLNAKIRESKYKKPYTTCAILAIPKDKTRPVKIASLGDSRIYGVDKQFIEQLTEDHHIDGHPSVLTRYLGMEQLEHSDIFYKEFISSFSDYMLCTDGFCSLFEKDKSLFHDIFLRHTPTGAKKEVNKLIQGKNQDDATYIYVRTNDV</sequence>
<dbReference type="KEGG" id="dpi:BN4_10621"/>
<dbReference type="Proteomes" id="UP000011724">
    <property type="component" value="Chromosome"/>
</dbReference>
<dbReference type="eggNOG" id="COG0631">
    <property type="taxonomic scope" value="Bacteria"/>
</dbReference>
<dbReference type="BioCyc" id="DPIE1322246:BN4_RS03185-MONOMER"/>
<dbReference type="OrthoDB" id="5496340at2"/>
<gene>
    <name evidence="2" type="ordered locus">BN4_10621</name>
</gene>
<dbReference type="InterPro" id="IPR001932">
    <property type="entry name" value="PPM-type_phosphatase-like_dom"/>
</dbReference>
<dbReference type="Pfam" id="PF13672">
    <property type="entry name" value="PP2C_2"/>
    <property type="match status" value="1"/>
</dbReference>
<evidence type="ECO:0000313" key="2">
    <source>
        <dbReference type="EMBL" id="CCH47858.1"/>
    </source>
</evidence>
<dbReference type="AlphaFoldDB" id="M1WUT8"/>
<reference evidence="2 3" key="1">
    <citation type="journal article" date="2013" name="PLoS ONE">
        <title>The first genomic and proteomic characterization of a deep-sea sulfate reducer: insights into the piezophilic lifestyle of Desulfovibrio piezophilus.</title>
        <authorList>
            <person name="Pradel N."/>
            <person name="Ji B."/>
            <person name="Gimenez G."/>
            <person name="Talla E."/>
            <person name="Lenoble P."/>
            <person name="Garel M."/>
            <person name="Tamburini C."/>
            <person name="Fourquet P."/>
            <person name="Lebrun R."/>
            <person name="Bertin P."/>
            <person name="Denis Y."/>
            <person name="Pophillat M."/>
            <person name="Barbe V."/>
            <person name="Ollivier B."/>
            <person name="Dolla A."/>
        </authorList>
    </citation>
    <scope>NUCLEOTIDE SEQUENCE [LARGE SCALE GENOMIC DNA]</scope>
    <source>
        <strain evidence="3">DSM 10523 / SB164P1</strain>
    </source>
</reference>
<dbReference type="HOGENOM" id="CLU_1213231_0_0_7"/>
<proteinExistence type="predicted"/>
<reference evidence="3" key="2">
    <citation type="journal article" date="2013" name="Stand. Genomic Sci.">
        <title>Complete genome sequence of Desulfocapsa sulfexigens, a marine deltaproteobacterium specialized in disproportionating inorganic sulfur compounds.</title>
        <authorList>
            <person name="Finster K.W."/>
            <person name="Kjeldsen K.U."/>
            <person name="Kube M."/>
            <person name="Reinhardt R."/>
            <person name="Mussmann M."/>
            <person name="Amann R."/>
            <person name="Schreiber L."/>
        </authorList>
    </citation>
    <scope>NUCLEOTIDE SEQUENCE [LARGE SCALE GENOMIC DNA]</scope>
    <source>
        <strain evidence="3">DSM 10523 / SB164P1</strain>
    </source>
</reference>
<keyword evidence="3" id="KW-1185">Reference proteome</keyword>
<evidence type="ECO:0000259" key="1">
    <source>
        <dbReference type="PROSITE" id="PS51746"/>
    </source>
</evidence>
<dbReference type="PROSITE" id="PS51746">
    <property type="entry name" value="PPM_2"/>
    <property type="match status" value="1"/>
</dbReference>
<evidence type="ECO:0000313" key="3">
    <source>
        <dbReference type="Proteomes" id="UP000011724"/>
    </source>
</evidence>